<feature type="compositionally biased region" description="Basic and acidic residues" evidence="3">
    <location>
        <begin position="72"/>
        <end position="82"/>
    </location>
</feature>
<evidence type="ECO:0000313" key="6">
    <source>
        <dbReference type="Proteomes" id="UP001058650"/>
    </source>
</evidence>
<dbReference type="InterPro" id="IPR011010">
    <property type="entry name" value="DNA_brk_join_enz"/>
</dbReference>
<dbReference type="EMBL" id="CP103866">
    <property type="protein sequence ID" value="UWE03704.1"/>
    <property type="molecule type" value="Genomic_DNA"/>
</dbReference>
<proteinExistence type="predicted"/>
<keyword evidence="6" id="KW-1185">Reference proteome</keyword>
<feature type="region of interest" description="Disordered" evidence="3">
    <location>
        <begin position="72"/>
        <end position="95"/>
    </location>
</feature>
<accession>A0ABY5U221</accession>
<dbReference type="Gene3D" id="1.10.150.130">
    <property type="match status" value="1"/>
</dbReference>
<dbReference type="InterPro" id="IPR004107">
    <property type="entry name" value="Integrase_SAM-like_N"/>
</dbReference>
<reference evidence="5" key="1">
    <citation type="submission" date="2022-08" db="EMBL/GenBank/DDBJ databases">
        <title>The complete genome sequence of the thermophilic bacterium Laceyella sacchari FBKL4.010 reveals the basis for tetramethylpyrazine biosynthesis in Moutai-flavor Daqu.</title>
        <authorList>
            <person name="Li D."/>
            <person name="Huang W."/>
            <person name="Wang C."/>
            <person name="Qiu S."/>
        </authorList>
    </citation>
    <scope>NUCLEOTIDE SEQUENCE</scope>
    <source>
        <strain evidence="5">FBKL4.014</strain>
    </source>
</reference>
<evidence type="ECO:0000259" key="4">
    <source>
        <dbReference type="PROSITE" id="PS51900"/>
    </source>
</evidence>
<dbReference type="Pfam" id="PF02899">
    <property type="entry name" value="Phage_int_SAM_1"/>
    <property type="match status" value="1"/>
</dbReference>
<sequence>MDLTFKEALALFVRAKEAEGMRARTIHDYRKHIEWLTRYLSEHHPDVKVIRQLTADVIRAYVAYLKNERKPYQGAGKRERQTKGLSVNTINIRSA</sequence>
<keyword evidence="1 2" id="KW-0238">DNA-binding</keyword>
<feature type="compositionally biased region" description="Polar residues" evidence="3">
    <location>
        <begin position="83"/>
        <end position="95"/>
    </location>
</feature>
<protein>
    <submittedName>
        <fullName evidence="5">Phage integrase N-terminal SAM-like domain-containing protein</fullName>
    </submittedName>
</protein>
<organism evidence="5 6">
    <name type="scientific">Laceyella sacchari</name>
    <name type="common">Thermoactinomyces thalpophilus</name>
    <dbReference type="NCBI Taxonomy" id="37482"/>
    <lineage>
        <taxon>Bacteria</taxon>
        <taxon>Bacillati</taxon>
        <taxon>Bacillota</taxon>
        <taxon>Bacilli</taxon>
        <taxon>Bacillales</taxon>
        <taxon>Thermoactinomycetaceae</taxon>
        <taxon>Laceyella</taxon>
    </lineage>
</organism>
<evidence type="ECO:0000256" key="1">
    <source>
        <dbReference type="ARBA" id="ARBA00023125"/>
    </source>
</evidence>
<dbReference type="PROSITE" id="PS51900">
    <property type="entry name" value="CB"/>
    <property type="match status" value="1"/>
</dbReference>
<feature type="domain" description="Core-binding (CB)" evidence="4">
    <location>
        <begin position="3"/>
        <end position="95"/>
    </location>
</feature>
<dbReference type="InterPro" id="IPR010998">
    <property type="entry name" value="Integrase_recombinase_N"/>
</dbReference>
<dbReference type="SUPFAM" id="SSF56349">
    <property type="entry name" value="DNA breaking-rejoining enzymes"/>
    <property type="match status" value="1"/>
</dbReference>
<dbReference type="InterPro" id="IPR044068">
    <property type="entry name" value="CB"/>
</dbReference>
<evidence type="ECO:0000313" key="5">
    <source>
        <dbReference type="EMBL" id="UWE03704.1"/>
    </source>
</evidence>
<dbReference type="Proteomes" id="UP001058650">
    <property type="component" value="Chromosome"/>
</dbReference>
<evidence type="ECO:0000256" key="2">
    <source>
        <dbReference type="PROSITE-ProRule" id="PRU01248"/>
    </source>
</evidence>
<evidence type="ECO:0000256" key="3">
    <source>
        <dbReference type="SAM" id="MobiDB-lite"/>
    </source>
</evidence>
<gene>
    <name evidence="5" type="ORF">NYR52_00295</name>
</gene>
<name>A0ABY5U221_LACSH</name>